<sequence length="68" mass="6850">MAAPQSAHLRPVEEMGESSSALADAFELDPTGCDTGRLLVWLGGGEEEGDTTGDGCGESPPQGPTTGC</sequence>
<keyword evidence="3" id="KW-1185">Reference proteome</keyword>
<dbReference type="Proteomes" id="UP000588098">
    <property type="component" value="Unassembled WGS sequence"/>
</dbReference>
<evidence type="ECO:0000256" key="1">
    <source>
        <dbReference type="SAM" id="MobiDB-lite"/>
    </source>
</evidence>
<dbReference type="RefSeq" id="WP_184574066.1">
    <property type="nucleotide sequence ID" value="NZ_JACHJL010000010.1"/>
</dbReference>
<protein>
    <submittedName>
        <fullName evidence="2">Uncharacterized protein</fullName>
    </submittedName>
</protein>
<feature type="region of interest" description="Disordered" evidence="1">
    <location>
        <begin position="1"/>
        <end position="29"/>
    </location>
</feature>
<gene>
    <name evidence="2" type="ORF">FHS42_004309</name>
</gene>
<reference evidence="2 3" key="1">
    <citation type="submission" date="2020-08" db="EMBL/GenBank/DDBJ databases">
        <title>Genomic Encyclopedia of Type Strains, Phase III (KMG-III): the genomes of soil and plant-associated and newly described type strains.</title>
        <authorList>
            <person name="Whitman W."/>
        </authorList>
    </citation>
    <scope>NUCLEOTIDE SEQUENCE [LARGE SCALE GENOMIC DNA]</scope>
    <source>
        <strain evidence="2 3">CECT 8305</strain>
    </source>
</reference>
<name>A0A7W9UZN6_9ACTN</name>
<dbReference type="AlphaFoldDB" id="A0A7W9UZN6"/>
<evidence type="ECO:0000313" key="3">
    <source>
        <dbReference type="Proteomes" id="UP000588098"/>
    </source>
</evidence>
<comment type="caution">
    <text evidence="2">The sequence shown here is derived from an EMBL/GenBank/DDBJ whole genome shotgun (WGS) entry which is preliminary data.</text>
</comment>
<proteinExistence type="predicted"/>
<organism evidence="2 3">
    <name type="scientific">Streptomyces zagrosensis</name>
    <dbReference type="NCBI Taxonomy" id="1042984"/>
    <lineage>
        <taxon>Bacteria</taxon>
        <taxon>Bacillati</taxon>
        <taxon>Actinomycetota</taxon>
        <taxon>Actinomycetes</taxon>
        <taxon>Kitasatosporales</taxon>
        <taxon>Streptomycetaceae</taxon>
        <taxon>Streptomyces</taxon>
    </lineage>
</organism>
<evidence type="ECO:0000313" key="2">
    <source>
        <dbReference type="EMBL" id="MBB5937230.1"/>
    </source>
</evidence>
<accession>A0A7W9UZN6</accession>
<dbReference type="EMBL" id="JACHJL010000010">
    <property type="protein sequence ID" value="MBB5937230.1"/>
    <property type="molecule type" value="Genomic_DNA"/>
</dbReference>
<feature type="region of interest" description="Disordered" evidence="1">
    <location>
        <begin position="43"/>
        <end position="68"/>
    </location>
</feature>